<dbReference type="InterPro" id="IPR001870">
    <property type="entry name" value="B30.2/SPRY"/>
</dbReference>
<dbReference type="PRINTS" id="PR01407">
    <property type="entry name" value="BUTYPHLNCDUF"/>
</dbReference>
<gene>
    <name evidence="3" type="primary">LOC102375264</name>
</gene>
<evidence type="ECO:0000313" key="3">
    <source>
        <dbReference type="RefSeq" id="XP_025051702.1"/>
    </source>
</evidence>
<dbReference type="InterPro" id="IPR050143">
    <property type="entry name" value="TRIM/RBCC"/>
</dbReference>
<dbReference type="InParanoid" id="A0A3Q0FWS0"/>
<dbReference type="Pfam" id="PF00622">
    <property type="entry name" value="SPRY"/>
    <property type="match status" value="1"/>
</dbReference>
<dbReference type="RefSeq" id="XP_025051702.1">
    <property type="nucleotide sequence ID" value="XM_025195917.1"/>
</dbReference>
<dbReference type="SMART" id="SM00449">
    <property type="entry name" value="SPRY"/>
    <property type="match status" value="1"/>
</dbReference>
<keyword evidence="2" id="KW-1185">Reference proteome</keyword>
<name>A0A3Q0FWS0_ALLSI</name>
<dbReference type="CDD" id="cd12888">
    <property type="entry name" value="SPRY_PRY_TRIM7_like"/>
    <property type="match status" value="1"/>
</dbReference>
<dbReference type="InterPro" id="IPR006574">
    <property type="entry name" value="PRY"/>
</dbReference>
<dbReference type="PANTHER" id="PTHR24103">
    <property type="entry name" value="E3 UBIQUITIN-PROTEIN LIGASE TRIM"/>
    <property type="match status" value="1"/>
</dbReference>
<dbReference type="Pfam" id="PF13765">
    <property type="entry name" value="PRY"/>
    <property type="match status" value="1"/>
</dbReference>
<dbReference type="SUPFAM" id="SSF49899">
    <property type="entry name" value="Concanavalin A-like lectins/glucanases"/>
    <property type="match status" value="1"/>
</dbReference>
<dbReference type="FunFam" id="2.60.120.920:FF:000004">
    <property type="entry name" value="Butyrophilin subfamily 1 member A1"/>
    <property type="match status" value="1"/>
</dbReference>
<accession>A0A3Q0FWS0</accession>
<dbReference type="InterPro" id="IPR043136">
    <property type="entry name" value="B30.2/SPRY_sf"/>
</dbReference>
<sequence>QEEIQSRLGDLKKQREELLGLKRAGRRRSLEYLKQTQAERRKIASEFQRLHQFLEEQEQLLLARLGDVDRQIARRHKENATKLAGEISLLNVLITDAERKCQQPATEFLKDVRNTWSRCNKLHSQKPTETFLELERKLSAFSHHTVALRETLRKCQDTLTSHLDKDWEKSPGTDGKTNVTLDPDTANPWLLLSADQKCVSWVAARQDLPVRHQRFYSSRCVLGCQGFTSGRRSWEVEPGLSGAWAVGVSRASVGRKGWVNFCPEEGIWAVGLSGDQYRAFTSPVAPLSLNHVPERICISVDYEKGRVAFSSADHTDPIFTFPEAYFSGEKIFPFFWVGRGSWLRLCP</sequence>
<dbReference type="SMART" id="SM00589">
    <property type="entry name" value="PRY"/>
    <property type="match status" value="1"/>
</dbReference>
<proteinExistence type="predicted"/>
<dbReference type="Gene3D" id="2.60.120.920">
    <property type="match status" value="1"/>
</dbReference>
<dbReference type="InterPro" id="IPR013320">
    <property type="entry name" value="ConA-like_dom_sf"/>
</dbReference>
<evidence type="ECO:0000259" key="1">
    <source>
        <dbReference type="PROSITE" id="PS50188"/>
    </source>
</evidence>
<feature type="domain" description="B30.2/SPRY" evidence="1">
    <location>
        <begin position="159"/>
        <end position="347"/>
    </location>
</feature>
<dbReference type="PROSITE" id="PS50188">
    <property type="entry name" value="B302_SPRY"/>
    <property type="match status" value="1"/>
</dbReference>
<dbReference type="InterPro" id="IPR003877">
    <property type="entry name" value="SPRY_dom"/>
</dbReference>
<organism evidence="2 3">
    <name type="scientific">Alligator sinensis</name>
    <name type="common">Chinese alligator</name>
    <dbReference type="NCBI Taxonomy" id="38654"/>
    <lineage>
        <taxon>Eukaryota</taxon>
        <taxon>Metazoa</taxon>
        <taxon>Chordata</taxon>
        <taxon>Craniata</taxon>
        <taxon>Vertebrata</taxon>
        <taxon>Euteleostomi</taxon>
        <taxon>Archelosauria</taxon>
        <taxon>Archosauria</taxon>
        <taxon>Crocodylia</taxon>
        <taxon>Alligatoridae</taxon>
        <taxon>Alligatorinae</taxon>
        <taxon>Alligator</taxon>
    </lineage>
</organism>
<evidence type="ECO:0000313" key="2">
    <source>
        <dbReference type="Proteomes" id="UP000189705"/>
    </source>
</evidence>
<dbReference type="AlphaFoldDB" id="A0A3Q0FWS0"/>
<dbReference type="Proteomes" id="UP000189705">
    <property type="component" value="Unplaced"/>
</dbReference>
<dbReference type="GeneID" id="102375264"/>
<protein>
    <submittedName>
        <fullName evidence="3">E3 ubiquitin-protein ligase TRIM7-like</fullName>
    </submittedName>
</protein>
<feature type="non-terminal residue" evidence="3">
    <location>
        <position position="1"/>
    </location>
</feature>
<dbReference type="InterPro" id="IPR003879">
    <property type="entry name" value="Butyrophylin_SPRY"/>
</dbReference>
<reference evidence="3" key="1">
    <citation type="submission" date="2025-08" db="UniProtKB">
        <authorList>
            <consortium name="RefSeq"/>
        </authorList>
    </citation>
    <scope>IDENTIFICATION</scope>
</reference>
<dbReference type="KEGG" id="asn:102375264"/>